<sequence>MILEQLIWIIDTSVDLAHPGSLRVLGITAADIFSHLEMIFQKVVLPSSQFVTFLISNRNNLYGDLFNSFMVLLTVLLRICPFHRPTLEFVLASPIEMAFSSYLSFIENDSALCLPLNDINYSLGEWTEEGQEVSQSGKRMMQALFSEGFEDTLEQKLLNDKNGKYGRSVDDKCQSISQSLGLNVKKLR</sequence>
<proteinExistence type="predicted"/>
<gene>
    <name evidence="1" type="ORF">BLNAU_22188</name>
</gene>
<keyword evidence="2" id="KW-1185">Reference proteome</keyword>
<reference evidence="1 2" key="1">
    <citation type="journal article" date="2022" name="bioRxiv">
        <title>Genomics of Preaxostyla Flagellates Illuminates Evolutionary Transitions and the Path Towards Mitochondrial Loss.</title>
        <authorList>
            <person name="Novak L.V.F."/>
            <person name="Treitli S.C."/>
            <person name="Pyrih J."/>
            <person name="Halakuc P."/>
            <person name="Pipaliya S.V."/>
            <person name="Vacek V."/>
            <person name="Brzon O."/>
            <person name="Soukal P."/>
            <person name="Eme L."/>
            <person name="Dacks J.B."/>
            <person name="Karnkowska A."/>
            <person name="Elias M."/>
            <person name="Hampl V."/>
        </authorList>
    </citation>
    <scope>NUCLEOTIDE SEQUENCE [LARGE SCALE GENOMIC DNA]</scope>
    <source>
        <strain evidence="1">NAU3</strain>
        <tissue evidence="1">Gut</tissue>
    </source>
</reference>
<organism evidence="1 2">
    <name type="scientific">Blattamonas nauphoetae</name>
    <dbReference type="NCBI Taxonomy" id="2049346"/>
    <lineage>
        <taxon>Eukaryota</taxon>
        <taxon>Metamonada</taxon>
        <taxon>Preaxostyla</taxon>
        <taxon>Oxymonadida</taxon>
        <taxon>Blattamonas</taxon>
    </lineage>
</organism>
<comment type="caution">
    <text evidence="1">The sequence shown here is derived from an EMBL/GenBank/DDBJ whole genome shotgun (WGS) entry which is preliminary data.</text>
</comment>
<dbReference type="EMBL" id="JARBJD010000376">
    <property type="protein sequence ID" value="KAK2942892.1"/>
    <property type="molecule type" value="Genomic_DNA"/>
</dbReference>
<name>A0ABQ9WTS6_9EUKA</name>
<dbReference type="Proteomes" id="UP001281761">
    <property type="component" value="Unassembled WGS sequence"/>
</dbReference>
<evidence type="ECO:0000313" key="2">
    <source>
        <dbReference type="Proteomes" id="UP001281761"/>
    </source>
</evidence>
<protein>
    <submittedName>
        <fullName evidence="1">Uncharacterized protein</fullName>
    </submittedName>
</protein>
<evidence type="ECO:0000313" key="1">
    <source>
        <dbReference type="EMBL" id="KAK2942892.1"/>
    </source>
</evidence>
<accession>A0ABQ9WTS6</accession>